<evidence type="ECO:0000256" key="4">
    <source>
        <dbReference type="PROSITE-ProRule" id="PRU00176"/>
    </source>
</evidence>
<comment type="subcellular location">
    <subcellularLocation>
        <location evidence="1">Nucleus</location>
        <location evidence="1">Nucleolus</location>
    </subcellularLocation>
</comment>
<evidence type="ECO:0000256" key="5">
    <source>
        <dbReference type="SAM" id="MobiDB-lite"/>
    </source>
</evidence>
<feature type="compositionally biased region" description="Polar residues" evidence="5">
    <location>
        <begin position="130"/>
        <end position="146"/>
    </location>
</feature>
<dbReference type="Gene3D" id="3.30.70.330">
    <property type="match status" value="1"/>
</dbReference>
<evidence type="ECO:0000256" key="3">
    <source>
        <dbReference type="ARBA" id="ARBA00023242"/>
    </source>
</evidence>
<evidence type="ECO:0000259" key="6">
    <source>
        <dbReference type="PROSITE" id="PS50102"/>
    </source>
</evidence>
<dbReference type="Pfam" id="PF00076">
    <property type="entry name" value="RRM_1"/>
    <property type="match status" value="1"/>
</dbReference>
<feature type="region of interest" description="Disordered" evidence="5">
    <location>
        <begin position="1"/>
        <end position="282"/>
    </location>
</feature>
<dbReference type="EMBL" id="JAWRVE010000245">
    <property type="protein sequence ID" value="KAL1847364.1"/>
    <property type="molecule type" value="Genomic_DNA"/>
</dbReference>
<keyword evidence="8" id="KW-1185">Reference proteome</keyword>
<keyword evidence="2 4" id="KW-0694">RNA-binding</keyword>
<accession>A0ABR3VX13</accession>
<organism evidence="7 8">
    <name type="scientific">Diaporthe australafricana</name>
    <dbReference type="NCBI Taxonomy" id="127596"/>
    <lineage>
        <taxon>Eukaryota</taxon>
        <taxon>Fungi</taxon>
        <taxon>Dikarya</taxon>
        <taxon>Ascomycota</taxon>
        <taxon>Pezizomycotina</taxon>
        <taxon>Sordariomycetes</taxon>
        <taxon>Sordariomycetidae</taxon>
        <taxon>Diaporthales</taxon>
        <taxon>Diaporthaceae</taxon>
        <taxon>Diaporthe</taxon>
    </lineage>
</organism>
<feature type="compositionally biased region" description="Basic residues" evidence="5">
    <location>
        <begin position="214"/>
        <end position="226"/>
    </location>
</feature>
<gene>
    <name evidence="7" type="primary">NOP15</name>
    <name evidence="7" type="ORF">Daus18300_013981</name>
</gene>
<comment type="caution">
    <text evidence="7">The sequence shown here is derived from an EMBL/GenBank/DDBJ whole genome shotgun (WGS) entry which is preliminary data.</text>
</comment>
<feature type="region of interest" description="Disordered" evidence="5">
    <location>
        <begin position="499"/>
        <end position="576"/>
    </location>
</feature>
<proteinExistence type="predicted"/>
<feature type="domain" description="RRM" evidence="6">
    <location>
        <begin position="346"/>
        <end position="424"/>
    </location>
</feature>
<dbReference type="SUPFAM" id="SSF54928">
    <property type="entry name" value="RNA-binding domain, RBD"/>
    <property type="match status" value="1"/>
</dbReference>
<feature type="compositionally biased region" description="Basic and acidic residues" evidence="5">
    <location>
        <begin position="499"/>
        <end position="508"/>
    </location>
</feature>
<evidence type="ECO:0000256" key="1">
    <source>
        <dbReference type="ARBA" id="ARBA00004604"/>
    </source>
</evidence>
<feature type="compositionally biased region" description="Low complexity" evidence="5">
    <location>
        <begin position="156"/>
        <end position="177"/>
    </location>
</feature>
<evidence type="ECO:0000313" key="8">
    <source>
        <dbReference type="Proteomes" id="UP001583177"/>
    </source>
</evidence>
<feature type="compositionally biased region" description="Low complexity" evidence="5">
    <location>
        <begin position="227"/>
        <end position="248"/>
    </location>
</feature>
<reference evidence="7 8" key="1">
    <citation type="journal article" date="2024" name="IMA Fungus">
        <title>IMA Genome - F19 : A genome assembly and annotation guide to empower mycologists, including annotated draft genome sequences of Ceratocystis pirilliformis, Diaporthe australafricana, Fusarium ophioides, Paecilomyces lecythidis, and Sporothrix stenoceras.</title>
        <authorList>
            <person name="Aylward J."/>
            <person name="Wilson A.M."/>
            <person name="Visagie C.M."/>
            <person name="Spraker J."/>
            <person name="Barnes I."/>
            <person name="Buitendag C."/>
            <person name="Ceriani C."/>
            <person name="Del Mar Angel L."/>
            <person name="du Plessis D."/>
            <person name="Fuchs T."/>
            <person name="Gasser K."/>
            <person name="Kramer D."/>
            <person name="Li W."/>
            <person name="Munsamy K."/>
            <person name="Piso A."/>
            <person name="Price J.L."/>
            <person name="Sonnekus B."/>
            <person name="Thomas C."/>
            <person name="van der Nest A."/>
            <person name="van Dijk A."/>
            <person name="van Heerden A."/>
            <person name="van Vuuren N."/>
            <person name="Yilmaz N."/>
            <person name="Duong T.A."/>
            <person name="van der Merwe N.A."/>
            <person name="Wingfield M.J."/>
            <person name="Wingfield B.D."/>
        </authorList>
    </citation>
    <scope>NUCLEOTIDE SEQUENCE [LARGE SCALE GENOMIC DNA]</scope>
    <source>
        <strain evidence="7 8">CMW 18300</strain>
    </source>
</reference>
<dbReference type="Proteomes" id="UP001583177">
    <property type="component" value="Unassembled WGS sequence"/>
</dbReference>
<dbReference type="InterPro" id="IPR012677">
    <property type="entry name" value="Nucleotide-bd_a/b_plait_sf"/>
</dbReference>
<dbReference type="CDD" id="cd12307">
    <property type="entry name" value="RRM_NIFK_like"/>
    <property type="match status" value="1"/>
</dbReference>
<sequence length="576" mass="62299">MPVELRPRRSKEAAAVEETPKPKVAKTPKSSKRKATEDGSPTATKKQKSVKTPAKTKDVADTPTEAEISTPAPKAKKAKTPAKKKDTDEVAPEVAEKPTPKPKKEKTPAKPKETPQPVPAETPKPASKVTPKSSVKETSNSDSKTVPESAVKETPKPAAKSTPKSAPKSASKSAPKSAVKETPKAAGKATPKSAAKETPKSVTEVVDETPAPKPKAKQQKTPKKTPAKATPAKATPAQATPAKATPAKSAKKAEKKAEQIVQEAENDASAAAEEQAFSDEEIDEQTKALVMTVDSGDEDEQASGVITFEQGQDVGIIPDVSKELTKKEKKEQKALKASSKTKEETGVIYIGRLPHGFYEHEMKNYFSQFGGIRNLRVSRNKKTGKAKHFAFVEFEEASTAEIVAKTMDNYLLFGHILKCSVIPKAQVRKDLFKGSNKRFKSIPWNKMQGKEMERPKIEKQWERSINRENKKRAARAKKLEALGYEFNAPELKSATEAKAIAEPEEAPKAIEAPPAEAETEAAPAENAEESTVEEPKGEVEATPAKKATRGRGRPAKTPQKAAAVAETPRKTRRTKA</sequence>
<keyword evidence="3" id="KW-0539">Nucleus</keyword>
<feature type="compositionally biased region" description="Low complexity" evidence="5">
    <location>
        <begin position="509"/>
        <end position="525"/>
    </location>
</feature>
<feature type="compositionally biased region" description="Basic residues" evidence="5">
    <location>
        <begin position="23"/>
        <end position="33"/>
    </location>
</feature>
<evidence type="ECO:0000256" key="2">
    <source>
        <dbReference type="ARBA" id="ARBA00022884"/>
    </source>
</evidence>
<protein>
    <submittedName>
        <fullName evidence="7">Nucleolar protein</fullName>
    </submittedName>
</protein>
<feature type="compositionally biased region" description="Basic and acidic residues" evidence="5">
    <location>
        <begin position="83"/>
        <end position="99"/>
    </location>
</feature>
<dbReference type="PANTHER" id="PTHR46754">
    <property type="entry name" value="MKI67 FHA DOMAIN-INTERACTING NUCLEOLAR PHOSPHOPROTEIN"/>
    <property type="match status" value="1"/>
</dbReference>
<evidence type="ECO:0000313" key="7">
    <source>
        <dbReference type="EMBL" id="KAL1847364.1"/>
    </source>
</evidence>
<dbReference type="InterPro" id="IPR035979">
    <property type="entry name" value="RBD_domain_sf"/>
</dbReference>
<dbReference type="SMART" id="SM00360">
    <property type="entry name" value="RRM"/>
    <property type="match status" value="1"/>
</dbReference>
<dbReference type="InterPro" id="IPR000504">
    <property type="entry name" value="RRM_dom"/>
</dbReference>
<feature type="compositionally biased region" description="Basic and acidic residues" evidence="5">
    <location>
        <begin position="1"/>
        <end position="21"/>
    </location>
</feature>
<dbReference type="PROSITE" id="PS50102">
    <property type="entry name" value="RRM"/>
    <property type="match status" value="1"/>
</dbReference>
<name>A0ABR3VX13_9PEZI</name>